<dbReference type="eggNOG" id="COG1409">
    <property type="taxonomic scope" value="Bacteria"/>
</dbReference>
<dbReference type="InterPro" id="IPR004843">
    <property type="entry name" value="Calcineurin-like_PHP"/>
</dbReference>
<dbReference type="PANTHER" id="PTHR32440">
    <property type="entry name" value="PHOSPHATASE DCR2-RELATED-RELATED"/>
    <property type="match status" value="1"/>
</dbReference>
<dbReference type="InterPro" id="IPR011230">
    <property type="entry name" value="PAP14/16/28/29"/>
</dbReference>
<dbReference type="EMBL" id="CM001167">
    <property type="protein sequence ID" value="EGJ71613.1"/>
    <property type="molecule type" value="Genomic_DNA"/>
</dbReference>
<dbReference type="GO" id="GO:0005737">
    <property type="term" value="C:cytoplasm"/>
    <property type="evidence" value="ECO:0007669"/>
    <property type="project" value="TreeGrafter"/>
</dbReference>
<feature type="chain" id="PRO_5003308549" evidence="1">
    <location>
        <begin position="27"/>
        <end position="337"/>
    </location>
</feature>
<dbReference type="InterPro" id="IPR029052">
    <property type="entry name" value="Metallo-depent_PP-like"/>
</dbReference>
<organism evidence="3 4">
    <name type="scientific">Bacteroides coprosuis DSM 18011</name>
    <dbReference type="NCBI Taxonomy" id="679937"/>
    <lineage>
        <taxon>Bacteria</taxon>
        <taxon>Pseudomonadati</taxon>
        <taxon>Bacteroidota</taxon>
        <taxon>Bacteroidia</taxon>
        <taxon>Bacteroidales</taxon>
        <taxon>Bacteroidaceae</taxon>
        <taxon>Bacteroides</taxon>
    </lineage>
</organism>
<dbReference type="STRING" id="679937.Bcop_1418"/>
<keyword evidence="1" id="KW-0732">Signal</keyword>
<dbReference type="Pfam" id="PF00149">
    <property type="entry name" value="Metallophos"/>
    <property type="match status" value="1"/>
</dbReference>
<feature type="domain" description="Calcineurin-like phosphoesterase" evidence="2">
    <location>
        <begin position="39"/>
        <end position="268"/>
    </location>
</feature>
<dbReference type="Proteomes" id="UP000018439">
    <property type="component" value="Chromosome"/>
</dbReference>
<keyword evidence="4" id="KW-1185">Reference proteome</keyword>
<dbReference type="Gene3D" id="3.60.21.10">
    <property type="match status" value="1"/>
</dbReference>
<dbReference type="PIRSF" id="PIRSF030250">
    <property type="entry name" value="Ptase_At2g46880"/>
    <property type="match status" value="1"/>
</dbReference>
<dbReference type="HOGENOM" id="CLU_019692_0_1_10"/>
<dbReference type="PANTHER" id="PTHR32440:SF11">
    <property type="entry name" value="METALLOPHOSPHOESTERASE DOMAIN-CONTAINING PROTEIN"/>
    <property type="match status" value="1"/>
</dbReference>
<dbReference type="AlphaFoldDB" id="F3ZPF6"/>
<evidence type="ECO:0000259" key="2">
    <source>
        <dbReference type="Pfam" id="PF00149"/>
    </source>
</evidence>
<sequence length="337" mass="38474">MKTHTKIYSQILLILGLLLSSFGAEAKQPTLQFNKNGKFKIVQLTDIHYVYQDKSSEKALERILKIIDLEEPDLIMVTGDLIFGKPGDKSMLTVMYALSSRKIPLAITYGNHDDEQGFSREELLKLIKEVPYNLTSTTKNLSGVTNYLLEIKASDSKKTSAVFYVFDSHSYSQIKGIEGYDYIKLDQINWYRKTSQQFTKKNNNKPLFSLAFFHIPTPEFKEATLKVKDQLKGNFKEDICCPQLNSGLFSTIKEQDDIKGIFVGHDHDNDFCTKWHNVLLAYGRYSGGETVYNNLTGNGARIIEITEGKDDFKTWIRTLNGVSQIINYPSDFPEIKK</sequence>
<evidence type="ECO:0000313" key="3">
    <source>
        <dbReference type="EMBL" id="EGJ71613.1"/>
    </source>
</evidence>
<dbReference type="GO" id="GO:0016788">
    <property type="term" value="F:hydrolase activity, acting on ester bonds"/>
    <property type="evidence" value="ECO:0007669"/>
    <property type="project" value="TreeGrafter"/>
</dbReference>
<dbReference type="OrthoDB" id="9816081at2"/>
<evidence type="ECO:0000256" key="1">
    <source>
        <dbReference type="SAM" id="SignalP"/>
    </source>
</evidence>
<dbReference type="SUPFAM" id="SSF56300">
    <property type="entry name" value="Metallo-dependent phosphatases"/>
    <property type="match status" value="1"/>
</dbReference>
<dbReference type="CDD" id="cd07383">
    <property type="entry name" value="MPP_Dcr2"/>
    <property type="match status" value="1"/>
</dbReference>
<gene>
    <name evidence="3" type="ORF">Bcop_1418</name>
</gene>
<reference evidence="3 4" key="1">
    <citation type="journal article" date="2011" name="Stand. Genomic Sci.">
        <title>Non-contiguous finished genome sequence of Bacteroides coprosuis type strain (PC139).</title>
        <authorList>
            <person name="Land M."/>
            <person name="Held B."/>
            <person name="Gronow S."/>
            <person name="Abt B."/>
            <person name="Lucas S."/>
            <person name="Del Rio T.G."/>
            <person name="Nolan M."/>
            <person name="Tice H."/>
            <person name="Cheng J.F."/>
            <person name="Pitluck S."/>
            <person name="Liolios K."/>
            <person name="Pagani I."/>
            <person name="Ivanova N."/>
            <person name="Mavromatis K."/>
            <person name="Mikhailova N."/>
            <person name="Pati A."/>
            <person name="Tapia R."/>
            <person name="Han C."/>
            <person name="Goodwin L."/>
            <person name="Chen A."/>
            <person name="Palaniappan K."/>
            <person name="Hauser L."/>
            <person name="Brambilla E.M."/>
            <person name="Rohde M."/>
            <person name="Goker M."/>
            <person name="Detter J.C."/>
            <person name="Woyke T."/>
            <person name="Bristow J."/>
            <person name="Eisen J.A."/>
            <person name="Markowitz V."/>
            <person name="Hugenholtz P."/>
            <person name="Kyrpides N.C."/>
            <person name="Klenk H.P."/>
            <person name="Lapidus A."/>
        </authorList>
    </citation>
    <scope>NUCLEOTIDE SEQUENCE</scope>
    <source>
        <strain evidence="3 4">DSM 18011</strain>
    </source>
</reference>
<proteinExistence type="predicted"/>
<evidence type="ECO:0000313" key="4">
    <source>
        <dbReference type="Proteomes" id="UP000018439"/>
    </source>
</evidence>
<feature type="signal peptide" evidence="1">
    <location>
        <begin position="1"/>
        <end position="26"/>
    </location>
</feature>
<accession>F3ZPF6</accession>
<name>F3ZPF6_9BACE</name>
<protein>
    <submittedName>
        <fullName evidence="3">Metallophosphoesterase</fullName>
    </submittedName>
</protein>